<sequence>MTTPDQPTYDLLESTLRRFVAPDARIAEITSLPLPGGMSGSAIARHAVHYATADGAATVSLITKDADEREWQALEHLQSQQQPNIPFAHTLHTARGERLQICLRDLGDQTRPSSLDPISERELAREATGIAAIHTANFQAHQSLAWLPSMDANYIHDMLFVRAWLPAWKSALADSRFAPTFRDSIPRVEDAAATIVAAMAALLNDAESQTLIHADLNPSNVLVDDGQPYFSDWQTAMRGPFYIDLPHHHCTLAQAEHYRRALAAQGYAIARDDFAERYRIAARYIGFRYMWWTLEYWREDPTQTPWVQHYINLVTGEGIGTPPTDD</sequence>
<comment type="caution">
    <text evidence="2">The sequence shown here is derived from an EMBL/GenBank/DDBJ whole genome shotgun (WGS) entry which is preliminary data.</text>
</comment>
<name>A0A0P9CXQ9_9CHLR</name>
<feature type="domain" description="Aminoglycoside phosphotransferase" evidence="1">
    <location>
        <begin position="72"/>
        <end position="249"/>
    </location>
</feature>
<keyword evidence="3" id="KW-1185">Reference proteome</keyword>
<proteinExistence type="predicted"/>
<evidence type="ECO:0000313" key="2">
    <source>
        <dbReference type="EMBL" id="KPV50228.1"/>
    </source>
</evidence>
<dbReference type="AlphaFoldDB" id="A0A0P9CXQ9"/>
<evidence type="ECO:0000313" key="3">
    <source>
        <dbReference type="Proteomes" id="UP000050509"/>
    </source>
</evidence>
<protein>
    <recommendedName>
        <fullName evidence="1">Aminoglycoside phosphotransferase domain-containing protein</fullName>
    </recommendedName>
</protein>
<dbReference type="SUPFAM" id="SSF56112">
    <property type="entry name" value="Protein kinase-like (PK-like)"/>
    <property type="match status" value="1"/>
</dbReference>
<dbReference type="EMBL" id="LJCR01001510">
    <property type="protein sequence ID" value="KPV50228.1"/>
    <property type="molecule type" value="Genomic_DNA"/>
</dbReference>
<organism evidence="2 3">
    <name type="scientific">Kouleothrix aurantiaca</name>
    <dbReference type="NCBI Taxonomy" id="186479"/>
    <lineage>
        <taxon>Bacteria</taxon>
        <taxon>Bacillati</taxon>
        <taxon>Chloroflexota</taxon>
        <taxon>Chloroflexia</taxon>
        <taxon>Chloroflexales</taxon>
        <taxon>Roseiflexineae</taxon>
        <taxon>Roseiflexaceae</taxon>
        <taxon>Kouleothrix</taxon>
    </lineage>
</organism>
<dbReference type="InterPro" id="IPR011009">
    <property type="entry name" value="Kinase-like_dom_sf"/>
</dbReference>
<reference evidence="2 3" key="1">
    <citation type="submission" date="2015-09" db="EMBL/GenBank/DDBJ databases">
        <title>Draft genome sequence of Kouleothrix aurantiaca JCM 19913.</title>
        <authorList>
            <person name="Hemp J."/>
        </authorList>
    </citation>
    <scope>NUCLEOTIDE SEQUENCE [LARGE SCALE GENOMIC DNA]</scope>
    <source>
        <strain evidence="2 3">COM-B</strain>
    </source>
</reference>
<gene>
    <name evidence="2" type="ORF">SE17_28195</name>
</gene>
<dbReference type="InterPro" id="IPR002575">
    <property type="entry name" value="Aminoglycoside_PTrfase"/>
</dbReference>
<dbReference type="Gene3D" id="3.90.1200.10">
    <property type="match status" value="1"/>
</dbReference>
<evidence type="ECO:0000259" key="1">
    <source>
        <dbReference type="Pfam" id="PF01636"/>
    </source>
</evidence>
<dbReference type="Pfam" id="PF01636">
    <property type="entry name" value="APH"/>
    <property type="match status" value="1"/>
</dbReference>
<dbReference type="Proteomes" id="UP000050509">
    <property type="component" value="Unassembled WGS sequence"/>
</dbReference>
<accession>A0A0P9CXQ9</accession>